<dbReference type="GO" id="GO:0016020">
    <property type="term" value="C:membrane"/>
    <property type="evidence" value="ECO:0007669"/>
    <property type="project" value="UniProtKB-SubCell"/>
</dbReference>
<evidence type="ECO:0000313" key="6">
    <source>
        <dbReference type="EMBL" id="SVE02964.1"/>
    </source>
</evidence>
<keyword evidence="2 5" id="KW-0812">Transmembrane</keyword>
<dbReference type="InterPro" id="IPR004254">
    <property type="entry name" value="AdipoR/HlyIII-related"/>
</dbReference>
<dbReference type="EMBL" id="UINC01189327">
    <property type="protein sequence ID" value="SVE02964.1"/>
    <property type="molecule type" value="Genomic_DNA"/>
</dbReference>
<evidence type="ECO:0000256" key="5">
    <source>
        <dbReference type="SAM" id="Phobius"/>
    </source>
</evidence>
<evidence type="ECO:0008006" key="7">
    <source>
        <dbReference type="Google" id="ProtNLM"/>
    </source>
</evidence>
<keyword evidence="3 5" id="KW-1133">Transmembrane helix</keyword>
<sequence>MIKRKQRGKTQTIVEEIANSITHGFGLVLSIVAFTFLVVYASLEGDPWRITAFSIYGTSLFILYL</sequence>
<evidence type="ECO:0000256" key="4">
    <source>
        <dbReference type="ARBA" id="ARBA00023136"/>
    </source>
</evidence>
<reference evidence="6" key="1">
    <citation type="submission" date="2018-05" db="EMBL/GenBank/DDBJ databases">
        <authorList>
            <person name="Lanie J.A."/>
            <person name="Ng W.-L."/>
            <person name="Kazmierczak K.M."/>
            <person name="Andrzejewski T.M."/>
            <person name="Davidsen T.M."/>
            <person name="Wayne K.J."/>
            <person name="Tettelin H."/>
            <person name="Glass J.I."/>
            <person name="Rusch D."/>
            <person name="Podicherti R."/>
            <person name="Tsui H.-C.T."/>
            <person name="Winkler M.E."/>
        </authorList>
    </citation>
    <scope>NUCLEOTIDE SEQUENCE</scope>
</reference>
<proteinExistence type="predicted"/>
<dbReference type="Pfam" id="PF03006">
    <property type="entry name" value="HlyIII"/>
    <property type="match status" value="1"/>
</dbReference>
<accession>A0A383A5N4</accession>
<evidence type="ECO:0000256" key="1">
    <source>
        <dbReference type="ARBA" id="ARBA00004141"/>
    </source>
</evidence>
<keyword evidence="4 5" id="KW-0472">Membrane</keyword>
<evidence type="ECO:0000256" key="3">
    <source>
        <dbReference type="ARBA" id="ARBA00022989"/>
    </source>
</evidence>
<comment type="subcellular location">
    <subcellularLocation>
        <location evidence="1">Membrane</location>
        <topology evidence="1">Multi-pass membrane protein</topology>
    </subcellularLocation>
</comment>
<name>A0A383A5N4_9ZZZZ</name>
<feature type="transmembrane region" description="Helical" evidence="5">
    <location>
        <begin position="47"/>
        <end position="64"/>
    </location>
</feature>
<feature type="non-terminal residue" evidence="6">
    <location>
        <position position="65"/>
    </location>
</feature>
<protein>
    <recommendedName>
        <fullName evidence="7">Hemolysin III family channel protein</fullName>
    </recommendedName>
</protein>
<gene>
    <name evidence="6" type="ORF">METZ01_LOCUS455818</name>
</gene>
<evidence type="ECO:0000256" key="2">
    <source>
        <dbReference type="ARBA" id="ARBA00022692"/>
    </source>
</evidence>
<organism evidence="6">
    <name type="scientific">marine metagenome</name>
    <dbReference type="NCBI Taxonomy" id="408172"/>
    <lineage>
        <taxon>unclassified sequences</taxon>
        <taxon>metagenomes</taxon>
        <taxon>ecological metagenomes</taxon>
    </lineage>
</organism>
<dbReference type="AlphaFoldDB" id="A0A383A5N4"/>
<feature type="transmembrane region" description="Helical" evidence="5">
    <location>
        <begin position="21"/>
        <end position="41"/>
    </location>
</feature>